<keyword evidence="1" id="KW-1133">Transmembrane helix</keyword>
<feature type="transmembrane region" description="Helical" evidence="1">
    <location>
        <begin position="12"/>
        <end position="30"/>
    </location>
</feature>
<comment type="caution">
    <text evidence="2">The sequence shown here is derived from an EMBL/GenBank/DDBJ whole genome shotgun (WGS) entry which is preliminary data.</text>
</comment>
<feature type="transmembrane region" description="Helical" evidence="1">
    <location>
        <begin position="65"/>
        <end position="83"/>
    </location>
</feature>
<dbReference type="Proteomes" id="UP000228495">
    <property type="component" value="Unassembled WGS sequence"/>
</dbReference>
<keyword evidence="1" id="KW-0812">Transmembrane</keyword>
<sequence length="84" mass="9943">MLHYVRHHIFQYFLILLLFAITVTSISTPIPSFQKFFFVGVAIIVYFIWAMWHHWEDHSLTKSTLLEYIALAGLLFWLLITLAS</sequence>
<dbReference type="AlphaFoldDB" id="A0A2H0BGR8"/>
<name>A0A2H0BGR8_UNCKA</name>
<evidence type="ECO:0000313" key="2">
    <source>
        <dbReference type="EMBL" id="PIP56841.1"/>
    </source>
</evidence>
<organism evidence="2 3">
    <name type="scientific">candidate division WWE3 bacterium CG22_combo_CG10-13_8_21_14_all_39_12</name>
    <dbReference type="NCBI Taxonomy" id="1975094"/>
    <lineage>
        <taxon>Bacteria</taxon>
        <taxon>Katanobacteria</taxon>
    </lineage>
</organism>
<reference evidence="2 3" key="1">
    <citation type="submission" date="2017-09" db="EMBL/GenBank/DDBJ databases">
        <title>Depth-based differentiation of microbial function through sediment-hosted aquifers and enrichment of novel symbionts in the deep terrestrial subsurface.</title>
        <authorList>
            <person name="Probst A.J."/>
            <person name="Ladd B."/>
            <person name="Jarett J.K."/>
            <person name="Geller-Mcgrath D.E."/>
            <person name="Sieber C.M."/>
            <person name="Emerson J.B."/>
            <person name="Anantharaman K."/>
            <person name="Thomas B.C."/>
            <person name="Malmstrom R."/>
            <person name="Stieglmeier M."/>
            <person name="Klingl A."/>
            <person name="Woyke T."/>
            <person name="Ryan C.M."/>
            <person name="Banfield J.F."/>
        </authorList>
    </citation>
    <scope>NUCLEOTIDE SEQUENCE [LARGE SCALE GENOMIC DNA]</scope>
    <source>
        <strain evidence="2">CG22_combo_CG10-13_8_21_14_all_39_12</strain>
    </source>
</reference>
<feature type="transmembrane region" description="Helical" evidence="1">
    <location>
        <begin position="36"/>
        <end position="53"/>
    </location>
</feature>
<dbReference type="EMBL" id="PCSU01000012">
    <property type="protein sequence ID" value="PIP56841.1"/>
    <property type="molecule type" value="Genomic_DNA"/>
</dbReference>
<protein>
    <submittedName>
        <fullName evidence="2">Uncharacterized protein</fullName>
    </submittedName>
</protein>
<keyword evidence="1" id="KW-0472">Membrane</keyword>
<proteinExistence type="predicted"/>
<evidence type="ECO:0000256" key="1">
    <source>
        <dbReference type="SAM" id="Phobius"/>
    </source>
</evidence>
<gene>
    <name evidence="2" type="ORF">COX05_00900</name>
</gene>
<evidence type="ECO:0000313" key="3">
    <source>
        <dbReference type="Proteomes" id="UP000228495"/>
    </source>
</evidence>
<accession>A0A2H0BGR8</accession>